<comment type="caution">
    <text evidence="1">The sequence shown here is derived from an EMBL/GenBank/DDBJ whole genome shotgun (WGS) entry which is preliminary data.</text>
</comment>
<reference evidence="1 2" key="1">
    <citation type="submission" date="2015-03" db="EMBL/GenBank/DDBJ databases">
        <authorList>
            <consortium name="Pathogen Informatics"/>
            <person name="Murphy D."/>
        </authorList>
    </citation>
    <scope>NUCLEOTIDE SEQUENCE [LARGE SCALE GENOMIC DNA]</scope>
    <source>
        <strain evidence="1 2">PAP036</strain>
    </source>
</reference>
<accession>A0AB33TED3</accession>
<dbReference type="AlphaFoldDB" id="A0AB33TED3"/>
<dbReference type="Proteomes" id="UP000038487">
    <property type="component" value="Unassembled WGS sequence"/>
</dbReference>
<evidence type="ECO:0000313" key="2">
    <source>
        <dbReference type="Proteomes" id="UP000038487"/>
    </source>
</evidence>
<protein>
    <recommendedName>
        <fullName evidence="3">WXG100 family type VII secretion target</fullName>
    </recommendedName>
</protein>
<proteinExistence type="predicted"/>
<evidence type="ECO:0008006" key="3">
    <source>
        <dbReference type="Google" id="ProtNLM"/>
    </source>
</evidence>
<gene>
    <name evidence="1" type="ORF">ERS075527_05073</name>
</gene>
<dbReference type="RefSeq" id="WP_131723200.1">
    <property type="nucleotide sequence ID" value="NZ_CSUW01000016.1"/>
</dbReference>
<sequence>MSGGSFNYLYADDLDEVMCHMSTLNDMADALDSSFPGTRAARDTRALIARINEAFTAWESDQMKALRDVWHDVEWWTSMDYSRDKAQAAVDNYRSNHNGLLSWAPLSGNATHDKETA</sequence>
<name>A0AB33TED3_9MYCO</name>
<evidence type="ECO:0000313" key="1">
    <source>
        <dbReference type="EMBL" id="CPT66797.1"/>
    </source>
</evidence>
<dbReference type="EMBL" id="CSUW01000016">
    <property type="protein sequence ID" value="CPT66797.1"/>
    <property type="molecule type" value="Genomic_DNA"/>
</dbReference>
<organism evidence="1 2">
    <name type="scientific">Mycobacteroides abscessus</name>
    <dbReference type="NCBI Taxonomy" id="36809"/>
    <lineage>
        <taxon>Bacteria</taxon>
        <taxon>Bacillati</taxon>
        <taxon>Actinomycetota</taxon>
        <taxon>Actinomycetes</taxon>
        <taxon>Mycobacteriales</taxon>
        <taxon>Mycobacteriaceae</taxon>
        <taxon>Mycobacteroides</taxon>
    </lineage>
</organism>